<dbReference type="PANTHER" id="PTHR19303">
    <property type="entry name" value="TRANSPOSON"/>
    <property type="match status" value="1"/>
</dbReference>
<evidence type="ECO:0000313" key="4">
    <source>
        <dbReference type="Proteomes" id="UP000789831"/>
    </source>
</evidence>
<dbReference type="AlphaFoldDB" id="A0A9N9FQ84"/>
<name>A0A9N9FQ84_9GLOM</name>
<dbReference type="OrthoDB" id="2426688at2759"/>
<feature type="domain" description="HTH CENPB-type" evidence="2">
    <location>
        <begin position="40"/>
        <end position="111"/>
    </location>
</feature>
<evidence type="ECO:0000259" key="2">
    <source>
        <dbReference type="PROSITE" id="PS51253"/>
    </source>
</evidence>
<evidence type="ECO:0000256" key="1">
    <source>
        <dbReference type="ARBA" id="ARBA00023125"/>
    </source>
</evidence>
<dbReference type="EMBL" id="CAJVPL010001123">
    <property type="protein sequence ID" value="CAG8553877.1"/>
    <property type="molecule type" value="Genomic_DNA"/>
</dbReference>
<dbReference type="GO" id="GO:0003677">
    <property type="term" value="F:DNA binding"/>
    <property type="evidence" value="ECO:0007669"/>
    <property type="project" value="UniProtKB-KW"/>
</dbReference>
<sequence length="282" mass="32588">MPRLSTELAKQFECAIPTISEILSNSDYWLNIDETFTIGTFKRRRQSSFSNIEEALSLWVETTVSDKVTLTDSILREKARKFAVLFNNREFDATNGWLEGFKKRNNLKSYKKRGEVGSIDVVKLPEQCEHLKSILEDYNEFSLPSIPGTYVTKEIEVIKRGIADLIQRLPMDEPIDIEEYIDIDRNKEIYSSTDENILFQEIVDTINHIDILEEEEPFEERIITSSEALLGCDNVLAYIAQKNLNIDFSVINTLNNLRKKITQTSAELARQITLKEYLIFDA</sequence>
<dbReference type="GO" id="GO:0005634">
    <property type="term" value="C:nucleus"/>
    <property type="evidence" value="ECO:0007669"/>
    <property type="project" value="TreeGrafter"/>
</dbReference>
<dbReference type="SMART" id="SM00674">
    <property type="entry name" value="CENPB"/>
    <property type="match status" value="1"/>
</dbReference>
<evidence type="ECO:0000313" key="3">
    <source>
        <dbReference type="EMBL" id="CAG8553877.1"/>
    </source>
</evidence>
<dbReference type="Proteomes" id="UP000789831">
    <property type="component" value="Unassembled WGS sequence"/>
</dbReference>
<comment type="caution">
    <text evidence="3">The sequence shown here is derived from an EMBL/GenBank/DDBJ whole genome shotgun (WGS) entry which is preliminary data.</text>
</comment>
<organism evidence="3 4">
    <name type="scientific">Ambispora gerdemannii</name>
    <dbReference type="NCBI Taxonomy" id="144530"/>
    <lineage>
        <taxon>Eukaryota</taxon>
        <taxon>Fungi</taxon>
        <taxon>Fungi incertae sedis</taxon>
        <taxon>Mucoromycota</taxon>
        <taxon>Glomeromycotina</taxon>
        <taxon>Glomeromycetes</taxon>
        <taxon>Archaeosporales</taxon>
        <taxon>Ambisporaceae</taxon>
        <taxon>Ambispora</taxon>
    </lineage>
</organism>
<dbReference type="PROSITE" id="PS51253">
    <property type="entry name" value="HTH_CENPB"/>
    <property type="match status" value="1"/>
</dbReference>
<reference evidence="3" key="1">
    <citation type="submission" date="2021-06" db="EMBL/GenBank/DDBJ databases">
        <authorList>
            <person name="Kallberg Y."/>
            <person name="Tangrot J."/>
            <person name="Rosling A."/>
        </authorList>
    </citation>
    <scope>NUCLEOTIDE SEQUENCE</scope>
    <source>
        <strain evidence="3">MT106</strain>
    </source>
</reference>
<dbReference type="Pfam" id="PF03221">
    <property type="entry name" value="HTH_Tnp_Tc5"/>
    <property type="match status" value="1"/>
</dbReference>
<dbReference type="InterPro" id="IPR050863">
    <property type="entry name" value="CenT-Element_Derived"/>
</dbReference>
<proteinExistence type="predicted"/>
<keyword evidence="4" id="KW-1185">Reference proteome</keyword>
<dbReference type="InterPro" id="IPR006600">
    <property type="entry name" value="HTH_CenpB_DNA-bd_dom"/>
</dbReference>
<accession>A0A9N9FQ84</accession>
<dbReference type="PANTHER" id="PTHR19303:SF73">
    <property type="entry name" value="PROTEIN PDC2"/>
    <property type="match status" value="1"/>
</dbReference>
<protein>
    <submittedName>
        <fullName evidence="3">3100_t:CDS:1</fullName>
    </submittedName>
</protein>
<gene>
    <name evidence="3" type="ORF">AGERDE_LOCUS6807</name>
</gene>
<keyword evidence="1" id="KW-0238">DNA-binding</keyword>
<dbReference type="InterPro" id="IPR009057">
    <property type="entry name" value="Homeodomain-like_sf"/>
</dbReference>
<dbReference type="Gene3D" id="1.10.10.60">
    <property type="entry name" value="Homeodomain-like"/>
    <property type="match status" value="1"/>
</dbReference>
<dbReference type="SUPFAM" id="SSF46689">
    <property type="entry name" value="Homeodomain-like"/>
    <property type="match status" value="1"/>
</dbReference>